<feature type="domain" description="Zinc finger DksA/TraR C4-type" evidence="5">
    <location>
        <begin position="79"/>
        <end position="113"/>
    </location>
</feature>
<dbReference type="InterPro" id="IPR020458">
    <property type="entry name" value="Znf_DskA_TraR_CS"/>
</dbReference>
<dbReference type="SUPFAM" id="SSF109635">
    <property type="entry name" value="DnaK suppressor protein DksA, alpha-hairpin domain"/>
    <property type="match status" value="1"/>
</dbReference>
<dbReference type="AlphaFoldDB" id="A0AAU7E7E3"/>
<evidence type="ECO:0000256" key="3">
    <source>
        <dbReference type="ARBA" id="ARBA00022833"/>
    </source>
</evidence>
<evidence type="ECO:0000313" key="6">
    <source>
        <dbReference type="EMBL" id="XBJ29400.1"/>
    </source>
</evidence>
<dbReference type="PROSITE" id="PS01102">
    <property type="entry name" value="ZF_DKSA_1"/>
    <property type="match status" value="1"/>
</dbReference>
<dbReference type="NCBIfam" id="NF033459">
    <property type="entry name" value="DksA_like"/>
    <property type="match status" value="1"/>
</dbReference>
<organism evidence="6">
    <name type="scientific">Campylobacter sp. CCS1377</name>
    <dbReference type="NCBI Taxonomy" id="3158229"/>
    <lineage>
        <taxon>Bacteria</taxon>
        <taxon>Pseudomonadati</taxon>
        <taxon>Campylobacterota</taxon>
        <taxon>Epsilonproteobacteria</taxon>
        <taxon>Campylobacterales</taxon>
        <taxon>Campylobacteraceae</taxon>
        <taxon>Campylobacter</taxon>
    </lineage>
</organism>
<protein>
    <submittedName>
        <fullName evidence="6">RNA polymerase-binding protein DksA</fullName>
    </submittedName>
</protein>
<proteinExistence type="predicted"/>
<name>A0AAU7E7E3_9BACT</name>
<feature type="zinc finger region" description="dksA C4-type" evidence="4">
    <location>
        <begin position="84"/>
        <end position="108"/>
    </location>
</feature>
<accession>A0AAU7E7E3</accession>
<sequence>MEKSKLSFFKQILEDRKIAIYNHLNVNVEEIESLHNSEPSDNVDFSSINTSSQIEQTINSNLKLELSEIDIALAKIKDGEYGICESCNDDIHIERLKIKPHARYCINCRENFEKERKYEN</sequence>
<dbReference type="PROSITE" id="PS51128">
    <property type="entry name" value="ZF_DKSA_2"/>
    <property type="match status" value="1"/>
</dbReference>
<dbReference type="InterPro" id="IPR037187">
    <property type="entry name" value="DnaK_N"/>
</dbReference>
<dbReference type="Pfam" id="PF01258">
    <property type="entry name" value="zf-dskA_traR"/>
    <property type="match status" value="1"/>
</dbReference>
<evidence type="ECO:0000256" key="2">
    <source>
        <dbReference type="ARBA" id="ARBA00022771"/>
    </source>
</evidence>
<keyword evidence="1" id="KW-0479">Metal-binding</keyword>
<dbReference type="SUPFAM" id="SSF57716">
    <property type="entry name" value="Glucocorticoid receptor-like (DNA-binding domain)"/>
    <property type="match status" value="1"/>
</dbReference>
<dbReference type="PANTHER" id="PTHR33823">
    <property type="entry name" value="RNA POLYMERASE-BINDING TRANSCRIPTION FACTOR DKSA-RELATED"/>
    <property type="match status" value="1"/>
</dbReference>
<keyword evidence="2" id="KW-0863">Zinc-finger</keyword>
<dbReference type="EMBL" id="CP155620">
    <property type="protein sequence ID" value="XBJ29400.1"/>
    <property type="molecule type" value="Genomic_DNA"/>
</dbReference>
<reference evidence="6" key="1">
    <citation type="submission" date="2024-05" db="EMBL/GenBank/DDBJ databases">
        <title>Campylobacter coli isolated from environmental waters in Slovenia.</title>
        <authorList>
            <person name="Zautner A.E."/>
            <person name="Bunk B."/>
            <person name="Riedel T."/>
            <person name="Sproeer C."/>
        </authorList>
    </citation>
    <scope>NUCLEOTIDE SEQUENCE</scope>
    <source>
        <strain evidence="6">CCS1377</strain>
    </source>
</reference>
<dbReference type="PANTHER" id="PTHR33823:SF4">
    <property type="entry name" value="GENERAL STRESS PROTEIN 16O"/>
    <property type="match status" value="1"/>
</dbReference>
<evidence type="ECO:0000256" key="4">
    <source>
        <dbReference type="PROSITE-ProRule" id="PRU00510"/>
    </source>
</evidence>
<dbReference type="InterPro" id="IPR000962">
    <property type="entry name" value="Znf_DskA_TraR"/>
</dbReference>
<evidence type="ECO:0000256" key="1">
    <source>
        <dbReference type="ARBA" id="ARBA00022723"/>
    </source>
</evidence>
<dbReference type="GO" id="GO:0008270">
    <property type="term" value="F:zinc ion binding"/>
    <property type="evidence" value="ECO:0007669"/>
    <property type="project" value="UniProtKB-KW"/>
</dbReference>
<dbReference type="RefSeq" id="WP_134238309.1">
    <property type="nucleotide sequence ID" value="NZ_CP155620.1"/>
</dbReference>
<gene>
    <name evidence="6" type="primary">dksA</name>
    <name evidence="6" type="ORF">AAH949_00750</name>
</gene>
<dbReference type="Gene3D" id="1.20.120.910">
    <property type="entry name" value="DksA, coiled-coil domain"/>
    <property type="match status" value="1"/>
</dbReference>
<keyword evidence="3" id="KW-0862">Zinc</keyword>
<evidence type="ECO:0000259" key="5">
    <source>
        <dbReference type="Pfam" id="PF01258"/>
    </source>
</evidence>